<accession>A0A182PX92</accession>
<evidence type="ECO:0000313" key="3">
    <source>
        <dbReference type="Proteomes" id="UP000075885"/>
    </source>
</evidence>
<name>A0A182PX92_9DIPT</name>
<dbReference type="AlphaFoldDB" id="A0A182PX92"/>
<reference evidence="2" key="2">
    <citation type="submission" date="2020-05" db="UniProtKB">
        <authorList>
            <consortium name="EnsemblMetazoa"/>
        </authorList>
    </citation>
    <scope>IDENTIFICATION</scope>
    <source>
        <strain evidence="2">Epiroticus2</strain>
    </source>
</reference>
<reference evidence="3" key="1">
    <citation type="submission" date="2013-03" db="EMBL/GenBank/DDBJ databases">
        <title>The Genome Sequence of Anopheles epiroticus epiroticus2.</title>
        <authorList>
            <consortium name="The Broad Institute Genomics Platform"/>
            <person name="Neafsey D.E."/>
            <person name="Howell P."/>
            <person name="Walker B."/>
            <person name="Young S.K."/>
            <person name="Zeng Q."/>
            <person name="Gargeya S."/>
            <person name="Fitzgerald M."/>
            <person name="Haas B."/>
            <person name="Abouelleil A."/>
            <person name="Allen A.W."/>
            <person name="Alvarado L."/>
            <person name="Arachchi H.M."/>
            <person name="Berlin A.M."/>
            <person name="Chapman S.B."/>
            <person name="Gainer-Dewar J."/>
            <person name="Goldberg J."/>
            <person name="Griggs A."/>
            <person name="Gujja S."/>
            <person name="Hansen M."/>
            <person name="Howarth C."/>
            <person name="Imamovic A."/>
            <person name="Ireland A."/>
            <person name="Larimer J."/>
            <person name="McCowan C."/>
            <person name="Murphy C."/>
            <person name="Pearson M."/>
            <person name="Poon T.W."/>
            <person name="Priest M."/>
            <person name="Roberts A."/>
            <person name="Saif S."/>
            <person name="Shea T."/>
            <person name="Sisk P."/>
            <person name="Sykes S."/>
            <person name="Wortman J."/>
            <person name="Nusbaum C."/>
            <person name="Birren B."/>
        </authorList>
    </citation>
    <scope>NUCLEOTIDE SEQUENCE [LARGE SCALE GENOMIC DNA]</scope>
    <source>
        <strain evidence="3">Epiroticus2</strain>
    </source>
</reference>
<dbReference type="VEuPathDB" id="VectorBase:AEPI011579"/>
<keyword evidence="3" id="KW-1185">Reference proteome</keyword>
<proteinExistence type="predicted"/>
<dbReference type="Pfam" id="PF21787">
    <property type="entry name" value="TNP-like_RNaseH_N"/>
    <property type="match status" value="1"/>
</dbReference>
<dbReference type="EnsemblMetazoa" id="AEPI011579-RA">
    <property type="protein sequence ID" value="AEPI011579-PA"/>
    <property type="gene ID" value="AEPI011579"/>
</dbReference>
<sequence>DEKCIEKYSFVQSNRLDYLILDGVKWTKREISSAFTLRYFGKRGYDYMAKDMRYPLPSISTLQKYARRINLKQELSKDILVFMVNYAKCLALKDRECILSFDAMEVEKIREYDQALDEVLGPHNYMQVVMARGLFKHLKQPVYIGFDQKMTKQILLDIIKELYLKNINVAAVVSDNCSTNKKENMEKTPLFKISKEHLIVTSQER</sequence>
<dbReference type="Proteomes" id="UP000075885">
    <property type="component" value="Unassembled WGS sequence"/>
</dbReference>
<evidence type="ECO:0000259" key="1">
    <source>
        <dbReference type="Pfam" id="PF21787"/>
    </source>
</evidence>
<dbReference type="InterPro" id="IPR048365">
    <property type="entry name" value="TNP-like_RNaseH_N"/>
</dbReference>
<organism evidence="2 3">
    <name type="scientific">Anopheles epiroticus</name>
    <dbReference type="NCBI Taxonomy" id="199890"/>
    <lineage>
        <taxon>Eukaryota</taxon>
        <taxon>Metazoa</taxon>
        <taxon>Ecdysozoa</taxon>
        <taxon>Arthropoda</taxon>
        <taxon>Hexapoda</taxon>
        <taxon>Insecta</taxon>
        <taxon>Pterygota</taxon>
        <taxon>Neoptera</taxon>
        <taxon>Endopterygota</taxon>
        <taxon>Diptera</taxon>
        <taxon>Nematocera</taxon>
        <taxon>Culicoidea</taxon>
        <taxon>Culicidae</taxon>
        <taxon>Anophelinae</taxon>
        <taxon>Anopheles</taxon>
    </lineage>
</organism>
<protein>
    <recommendedName>
        <fullName evidence="1">Transposable element P transposase-like RNase H domain-containing protein</fullName>
    </recommendedName>
</protein>
<feature type="domain" description="Transposable element P transposase-like RNase H" evidence="1">
    <location>
        <begin position="77"/>
        <end position="181"/>
    </location>
</feature>
<evidence type="ECO:0000313" key="2">
    <source>
        <dbReference type="EnsemblMetazoa" id="AEPI011579-PA"/>
    </source>
</evidence>
<dbReference type="STRING" id="199890.A0A182PX92"/>